<protein>
    <submittedName>
        <fullName evidence="2">Glycosyltransferase</fullName>
    </submittedName>
</protein>
<dbReference type="AlphaFoldDB" id="A0A2X4USX2"/>
<accession>A0A2X4USX2</accession>
<dbReference type="SUPFAM" id="SSF53756">
    <property type="entry name" value="UDP-Glycosyltransferase/glycogen phosphorylase"/>
    <property type="match status" value="1"/>
</dbReference>
<organism evidence="2 3">
    <name type="scientific">Rhodococcus coprophilus</name>
    <dbReference type="NCBI Taxonomy" id="38310"/>
    <lineage>
        <taxon>Bacteria</taxon>
        <taxon>Bacillati</taxon>
        <taxon>Actinomycetota</taxon>
        <taxon>Actinomycetes</taxon>
        <taxon>Mycobacteriales</taxon>
        <taxon>Nocardiaceae</taxon>
        <taxon>Rhodococcus</taxon>
    </lineage>
</organism>
<dbReference type="GO" id="GO:0016740">
    <property type="term" value="F:transferase activity"/>
    <property type="evidence" value="ECO:0007669"/>
    <property type="project" value="UniProtKB-KW"/>
</dbReference>
<dbReference type="Gene3D" id="3.40.50.2000">
    <property type="entry name" value="Glycogen Phosphorylase B"/>
    <property type="match status" value="2"/>
</dbReference>
<dbReference type="KEGG" id="rcr:NCTC10994_03249"/>
<dbReference type="Pfam" id="PF13692">
    <property type="entry name" value="Glyco_trans_1_4"/>
    <property type="match status" value="1"/>
</dbReference>
<dbReference type="Proteomes" id="UP000249091">
    <property type="component" value="Chromosome 1"/>
</dbReference>
<keyword evidence="1" id="KW-0472">Membrane</keyword>
<dbReference type="RefSeq" id="WP_072703150.1">
    <property type="nucleotide sequence ID" value="NZ_JAFBBL010000001.1"/>
</dbReference>
<dbReference type="EMBL" id="LS483468">
    <property type="protein sequence ID" value="SQI36120.1"/>
    <property type="molecule type" value="Genomic_DNA"/>
</dbReference>
<sequence>MKVTFLHGSNDMYGASRVLLDEVSIFLSKAWDVAVVLPMKGPLTEKLTALGARVVVDPELHVLRRAQSLKAIGNPRMPAVIRGADLVVVWTLALASYIPLLVLRRQSFYVSVHEIQGGAVGVVLIRLLRAGSFPITACSEAAKAWLSKGGISADRISVTYPIFSPDAVSSLSAKTTGCGPAIAVVGRTNGRKGHLEVVRALRCPALRDMEMTLVLAGGPFPGQEHHLAAIIDEAATDRRITYVGEVDGVQSLEGVVDAVACFPTRPESFGLVPLEAWASGIHTLGHLEGGAAEVLPLVGAMSVLEMPSVEGLAAFIRTALVNRGRWQDLPPRESVLKKFSREVRECVVCDVIASAESATSGRTKAGGG</sequence>
<evidence type="ECO:0000313" key="3">
    <source>
        <dbReference type="Proteomes" id="UP000249091"/>
    </source>
</evidence>
<feature type="transmembrane region" description="Helical" evidence="1">
    <location>
        <begin position="86"/>
        <end position="103"/>
    </location>
</feature>
<gene>
    <name evidence="2" type="ORF">NCTC10994_03249</name>
</gene>
<evidence type="ECO:0000313" key="2">
    <source>
        <dbReference type="EMBL" id="SQI36120.1"/>
    </source>
</evidence>
<keyword evidence="2" id="KW-0808">Transferase</keyword>
<name>A0A2X4USX2_9NOCA</name>
<dbReference type="STRING" id="1219011.GCA_001895045_03483"/>
<keyword evidence="1" id="KW-1133">Transmembrane helix</keyword>
<keyword evidence="1" id="KW-0812">Transmembrane</keyword>
<dbReference type="CDD" id="cd03801">
    <property type="entry name" value="GT4_PimA-like"/>
    <property type="match status" value="1"/>
</dbReference>
<evidence type="ECO:0000256" key="1">
    <source>
        <dbReference type="SAM" id="Phobius"/>
    </source>
</evidence>
<reference evidence="2 3" key="1">
    <citation type="submission" date="2018-06" db="EMBL/GenBank/DDBJ databases">
        <authorList>
            <consortium name="Pathogen Informatics"/>
            <person name="Doyle S."/>
        </authorList>
    </citation>
    <scope>NUCLEOTIDE SEQUENCE [LARGE SCALE GENOMIC DNA]</scope>
    <source>
        <strain evidence="2 3">NCTC10994</strain>
    </source>
</reference>
<proteinExistence type="predicted"/>
<keyword evidence="3" id="KW-1185">Reference proteome</keyword>